<dbReference type="AlphaFoldDB" id="A0A1R1L7B2"/>
<comment type="catalytic activity">
    <reaction evidence="1 11">
        <text>Endonucleolytic cleavage of DNA to give random double-stranded fragments with terminal 5'-phosphates, ATP is simultaneously hydrolyzed.</text>
        <dbReference type="EC" id="3.1.21.3"/>
    </reaction>
</comment>
<dbReference type="EMBL" id="MRDE01000074">
    <property type="protein sequence ID" value="OMH23413.1"/>
    <property type="molecule type" value="Genomic_DNA"/>
</dbReference>
<comment type="similarity">
    <text evidence="2 11">Belongs to the HsdR family.</text>
</comment>
<dbReference type="InterPro" id="IPR027417">
    <property type="entry name" value="P-loop_NTPase"/>
</dbReference>
<keyword evidence="8 11" id="KW-0378">Hydrolase</keyword>
<organism evidence="13 14">
    <name type="scientific">Tersicoccus phoenicis</name>
    <dbReference type="NCBI Taxonomy" id="554083"/>
    <lineage>
        <taxon>Bacteria</taxon>
        <taxon>Bacillati</taxon>
        <taxon>Actinomycetota</taxon>
        <taxon>Actinomycetes</taxon>
        <taxon>Micrococcales</taxon>
        <taxon>Micrococcaceae</taxon>
        <taxon>Tersicoccus</taxon>
    </lineage>
</organism>
<dbReference type="Gene3D" id="3.40.50.300">
    <property type="entry name" value="P-loop containing nucleotide triphosphate hydrolases"/>
    <property type="match status" value="2"/>
</dbReference>
<comment type="subunit">
    <text evidence="3 11">The type I restriction/modification system is composed of three polypeptides R, M and S.</text>
</comment>
<dbReference type="PANTHER" id="PTHR30195:SF15">
    <property type="entry name" value="TYPE I RESTRICTION ENZYME HINDI ENDONUCLEASE SUBUNIT"/>
    <property type="match status" value="1"/>
</dbReference>
<dbReference type="PANTHER" id="PTHR30195">
    <property type="entry name" value="TYPE I SITE-SPECIFIC DEOXYRIBONUCLEASE PROTEIN SUBUNIT M AND R"/>
    <property type="match status" value="1"/>
</dbReference>
<comment type="function">
    <text evidence="11">Subunit R is required for both nuclease and ATPase activities, but not for modification.</text>
</comment>
<dbReference type="GO" id="GO:0004386">
    <property type="term" value="F:helicase activity"/>
    <property type="evidence" value="ECO:0007669"/>
    <property type="project" value="UniProtKB-KW"/>
</dbReference>
<evidence type="ECO:0000256" key="4">
    <source>
        <dbReference type="ARBA" id="ARBA00022722"/>
    </source>
</evidence>
<evidence type="ECO:0000313" key="13">
    <source>
        <dbReference type="EMBL" id="OMH23413.1"/>
    </source>
</evidence>
<dbReference type="InterPro" id="IPR007409">
    <property type="entry name" value="Restrct_endonuc_type1_HsdR_N"/>
</dbReference>
<name>A0A1R1L7B2_9MICC</name>
<keyword evidence="13" id="KW-0347">Helicase</keyword>
<dbReference type="GO" id="GO:0009035">
    <property type="term" value="F:type I site-specific deoxyribonuclease activity"/>
    <property type="evidence" value="ECO:0007669"/>
    <property type="project" value="UniProtKB-EC"/>
</dbReference>
<dbReference type="NCBIfam" id="TIGR00348">
    <property type="entry name" value="hsdR"/>
    <property type="match status" value="1"/>
</dbReference>
<dbReference type="InterPro" id="IPR004473">
    <property type="entry name" value="Restrct_endonuc_typeI_HsdR"/>
</dbReference>
<keyword evidence="10 11" id="KW-0238">DNA-binding</keyword>
<dbReference type="RefSeq" id="WP_076705025.1">
    <property type="nucleotide sequence ID" value="NZ_MRDE01000074.1"/>
</dbReference>
<dbReference type="Pfam" id="PF11867">
    <property type="entry name" value="T1RH-like_C"/>
    <property type="match status" value="1"/>
</dbReference>
<evidence type="ECO:0000256" key="7">
    <source>
        <dbReference type="ARBA" id="ARBA00022759"/>
    </source>
</evidence>
<evidence type="ECO:0000313" key="14">
    <source>
        <dbReference type="Proteomes" id="UP000187085"/>
    </source>
</evidence>
<protein>
    <recommendedName>
        <fullName evidence="11">Type I restriction enzyme endonuclease subunit</fullName>
        <shortName evidence="11">R protein</shortName>
        <ecNumber evidence="11">3.1.21.3</ecNumber>
    </recommendedName>
</protein>
<evidence type="ECO:0000256" key="1">
    <source>
        <dbReference type="ARBA" id="ARBA00000851"/>
    </source>
</evidence>
<dbReference type="Gene3D" id="3.90.1570.50">
    <property type="match status" value="1"/>
</dbReference>
<accession>A0A1R1L7B2</accession>
<dbReference type="EC" id="3.1.21.3" evidence="11"/>
<dbReference type="InterPro" id="IPR014001">
    <property type="entry name" value="Helicase_ATP-bd"/>
</dbReference>
<evidence type="ECO:0000256" key="5">
    <source>
        <dbReference type="ARBA" id="ARBA00022741"/>
    </source>
</evidence>
<dbReference type="SUPFAM" id="SSF52540">
    <property type="entry name" value="P-loop containing nucleoside triphosphate hydrolases"/>
    <property type="match status" value="1"/>
</dbReference>
<evidence type="ECO:0000259" key="12">
    <source>
        <dbReference type="PROSITE" id="PS51192"/>
    </source>
</evidence>
<evidence type="ECO:0000256" key="3">
    <source>
        <dbReference type="ARBA" id="ARBA00011296"/>
    </source>
</evidence>
<evidence type="ECO:0000256" key="8">
    <source>
        <dbReference type="ARBA" id="ARBA00022801"/>
    </source>
</evidence>
<keyword evidence="9 11" id="KW-0067">ATP-binding</keyword>
<dbReference type="InterPro" id="IPR021810">
    <property type="entry name" value="T1RH-like_C"/>
</dbReference>
<evidence type="ECO:0000256" key="6">
    <source>
        <dbReference type="ARBA" id="ARBA00022747"/>
    </source>
</evidence>
<keyword evidence="6 11" id="KW-0680">Restriction system</keyword>
<dbReference type="InterPro" id="IPR055180">
    <property type="entry name" value="HsdR_RecA-like_helicase_dom_2"/>
</dbReference>
<dbReference type="REBASE" id="195109">
    <property type="entry name" value="Tph30849ORF12325P"/>
</dbReference>
<dbReference type="OrthoDB" id="9758243at2"/>
<dbReference type="GO" id="GO:0009307">
    <property type="term" value="P:DNA restriction-modification system"/>
    <property type="evidence" value="ECO:0007669"/>
    <property type="project" value="UniProtKB-KW"/>
</dbReference>
<comment type="caution">
    <text evidence="13">The sequence shown here is derived from an EMBL/GenBank/DDBJ whole genome shotgun (WGS) entry which is preliminary data.</text>
</comment>
<dbReference type="Pfam" id="PF18766">
    <property type="entry name" value="SWI2_SNF2"/>
    <property type="match status" value="1"/>
</dbReference>
<dbReference type="CDD" id="cd18030">
    <property type="entry name" value="DEXHc_RE_I_HsdR"/>
    <property type="match status" value="1"/>
</dbReference>
<dbReference type="SMART" id="SM00487">
    <property type="entry name" value="DEXDc"/>
    <property type="match status" value="1"/>
</dbReference>
<dbReference type="GO" id="GO:0003677">
    <property type="term" value="F:DNA binding"/>
    <property type="evidence" value="ECO:0007669"/>
    <property type="project" value="UniProtKB-KW"/>
</dbReference>
<evidence type="ECO:0000256" key="9">
    <source>
        <dbReference type="ARBA" id="ARBA00022840"/>
    </source>
</evidence>
<dbReference type="STRING" id="554083.BKD30_12310"/>
<dbReference type="PROSITE" id="PS51192">
    <property type="entry name" value="HELICASE_ATP_BIND_1"/>
    <property type="match status" value="1"/>
</dbReference>
<dbReference type="CDD" id="cd18800">
    <property type="entry name" value="SF2_C_EcoR124I-like"/>
    <property type="match status" value="1"/>
</dbReference>
<gene>
    <name evidence="13" type="ORF">BKD30_12310</name>
</gene>
<dbReference type="InterPro" id="IPR051268">
    <property type="entry name" value="Type-I_R_enzyme_R_subunit"/>
</dbReference>
<dbReference type="GO" id="GO:0005524">
    <property type="term" value="F:ATP binding"/>
    <property type="evidence" value="ECO:0007669"/>
    <property type="project" value="UniProtKB-KW"/>
</dbReference>
<dbReference type="InterPro" id="IPR040980">
    <property type="entry name" value="SWI2_SNF2"/>
</dbReference>
<dbReference type="CDD" id="cd22332">
    <property type="entry name" value="HsdR_N"/>
    <property type="match status" value="1"/>
</dbReference>
<evidence type="ECO:0000256" key="2">
    <source>
        <dbReference type="ARBA" id="ARBA00008598"/>
    </source>
</evidence>
<keyword evidence="7" id="KW-0255">Endonuclease</keyword>
<proteinExistence type="inferred from homology"/>
<keyword evidence="4" id="KW-0540">Nuclease</keyword>
<sequence length="1065" mass="118247">MSLHAFPVVNEAAWESDAVEHLAELGWEPLTGEAIAPGTDQRDRWDDPLIRPRLLDAMRRLNPSVPMPYLQQALAEIATPTSQDAITENHRIHRYLVEGYRLTYLDSDGVEVTPTIRLIGARREDNDWLAVNQVTVRDRDHQRRFDVVLYCNGMPVSVIELKDAGSLYATVDAAHAQLRTYLREFPMAFRFCVFTLATDGITARYGTPFTPLNHFSPWNVDDDGARVESAVDVGRGEVPQLDTALDGLYDQDRFLQLLTGFTAFAEGADGLVKRIAKPHQFFAVTRAVESTVRAVRTNGKAGIVWHTQGSGKSMEMELYANAVARRPELKNPTIVVVTDRNELDGQLFETFDHSLLLAEKPRQVQRRAELRAELNNRTTGGIYFTTLQKFGLTQAERDAGLEHPVLTDRSNVIVIVDEAHRSHYDDIDGYAAHLKRALPNATLIAFTGTPISCDERNTQAVFGDYIDVYDLTRAVQDGATVPVSFEPRLIKVRLAEGVTEETLDDAADEATLGLDTTERSRMEASVAVLTAVYGAPERVSALAADLVAHWEARRTAMLPFLEGPGKAMVVGVTREVCARLYAEIVRLRPDWHSDELDRGVIKVVYSGNATDQPPVSDHVRRESENATIKRRLKDPDDELQLVIVKDMMLTGFDAPPLHTLYLDRPLKGALLMQTLARVNRTFRGKPDGLLVAYAPLAENLNKALAEYTKSDQANRPVGRNVDEAVALAHSLVGQIRELLTGHDWRSQAARGGPRGYINAILGAVNYLRSPSTPGNQTSSSSSGSETLMSRFRAFTGQLSRAWALACGRETLAPLLGEIKAYEQMRVWMAKFDAQERQDSGQPVPADIARLLAGLIDDATATGEVLDIYAAAGLPKPSLEDLTPEFLAKAQAARNPSLAIEALRKLISEETARTTRNNTIRQRAFSERITELMTKYANQQLSSAEVMAEMLELAREALREADRGKRFTPPLASDELAFYDAVSQNDSAVELQGEGVLADIARELVTVMRRDVRTDWTVRDDVRAKLRSSIKRLLAKHDYPPDKEPTAILLVMEQMEAMAARWGEVA</sequence>
<evidence type="ECO:0000256" key="11">
    <source>
        <dbReference type="RuleBase" id="RU364115"/>
    </source>
</evidence>
<evidence type="ECO:0000256" key="10">
    <source>
        <dbReference type="ARBA" id="ARBA00023125"/>
    </source>
</evidence>
<keyword evidence="5 11" id="KW-0547">Nucleotide-binding</keyword>
<feature type="domain" description="Helicase ATP-binding" evidence="12">
    <location>
        <begin position="293"/>
        <end position="468"/>
    </location>
</feature>
<dbReference type="Proteomes" id="UP000187085">
    <property type="component" value="Unassembled WGS sequence"/>
</dbReference>
<dbReference type="Pfam" id="PF22679">
    <property type="entry name" value="T1R_D3-like"/>
    <property type="match status" value="1"/>
</dbReference>
<dbReference type="Pfam" id="PF04313">
    <property type="entry name" value="HSDR_N"/>
    <property type="match status" value="1"/>
</dbReference>
<reference evidence="13 14" key="1">
    <citation type="submission" date="2016-12" db="EMBL/GenBank/DDBJ databases">
        <title>Draft genome of Tersicoccus phoenicis 1P05MA.</title>
        <authorList>
            <person name="Nakajima Y."/>
            <person name="Yoshizawa S."/>
            <person name="Nakamura K."/>
            <person name="Ogura Y."/>
            <person name="Hayashi T."/>
            <person name="Kogure K."/>
        </authorList>
    </citation>
    <scope>NUCLEOTIDE SEQUENCE [LARGE SCALE GENOMIC DNA]</scope>
    <source>
        <strain evidence="13 14">1p05MA</strain>
    </source>
</reference>
<keyword evidence="14" id="KW-1185">Reference proteome</keyword>